<dbReference type="Proteomes" id="UP001152888">
    <property type="component" value="Unassembled WGS sequence"/>
</dbReference>
<dbReference type="InterPro" id="IPR001314">
    <property type="entry name" value="Peptidase_S1A"/>
</dbReference>
<accession>A0A9P0PGR5</accession>
<dbReference type="Pfam" id="PF00089">
    <property type="entry name" value="Trypsin"/>
    <property type="match status" value="1"/>
</dbReference>
<evidence type="ECO:0000256" key="6">
    <source>
        <dbReference type="ARBA" id="ARBA00022825"/>
    </source>
</evidence>
<evidence type="ECO:0000256" key="7">
    <source>
        <dbReference type="ARBA" id="ARBA00023145"/>
    </source>
</evidence>
<dbReference type="EMBL" id="CAKOFQ010006938">
    <property type="protein sequence ID" value="CAH1983370.1"/>
    <property type="molecule type" value="Genomic_DNA"/>
</dbReference>
<keyword evidence="8" id="KW-1015">Disulfide bond</keyword>
<evidence type="ECO:0000256" key="4">
    <source>
        <dbReference type="ARBA" id="ARBA00022729"/>
    </source>
</evidence>
<comment type="caution">
    <text evidence="12">The sequence shown here is derived from an EMBL/GenBank/DDBJ whole genome shotgun (WGS) entry which is preliminary data.</text>
</comment>
<dbReference type="PROSITE" id="PS00135">
    <property type="entry name" value="TRYPSIN_SER"/>
    <property type="match status" value="1"/>
</dbReference>
<dbReference type="GO" id="GO:0005576">
    <property type="term" value="C:extracellular region"/>
    <property type="evidence" value="ECO:0007669"/>
    <property type="project" value="UniProtKB-SubCell"/>
</dbReference>
<dbReference type="InterPro" id="IPR009003">
    <property type="entry name" value="Peptidase_S1_PA"/>
</dbReference>
<proteinExistence type="inferred from homology"/>
<dbReference type="InterPro" id="IPR018114">
    <property type="entry name" value="TRYPSIN_HIS"/>
</dbReference>
<dbReference type="GO" id="GO:0006508">
    <property type="term" value="P:proteolysis"/>
    <property type="evidence" value="ECO:0007669"/>
    <property type="project" value="UniProtKB-KW"/>
</dbReference>
<keyword evidence="2" id="KW-0964">Secreted</keyword>
<dbReference type="InterPro" id="IPR043504">
    <property type="entry name" value="Peptidase_S1_PA_chymotrypsin"/>
</dbReference>
<evidence type="ECO:0000256" key="3">
    <source>
        <dbReference type="ARBA" id="ARBA00022670"/>
    </source>
</evidence>
<name>A0A9P0PGR5_ACAOB</name>
<evidence type="ECO:0000313" key="12">
    <source>
        <dbReference type="EMBL" id="CAH1983370.1"/>
    </source>
</evidence>
<keyword evidence="6 10" id="KW-0720">Serine protease</keyword>
<dbReference type="FunFam" id="2.40.10.10:FF:000146">
    <property type="entry name" value="Serine protease 53"/>
    <property type="match status" value="1"/>
</dbReference>
<evidence type="ECO:0000256" key="1">
    <source>
        <dbReference type="ARBA" id="ARBA00004613"/>
    </source>
</evidence>
<keyword evidence="13" id="KW-1185">Reference proteome</keyword>
<evidence type="ECO:0000256" key="10">
    <source>
        <dbReference type="RuleBase" id="RU363034"/>
    </source>
</evidence>
<comment type="similarity">
    <text evidence="9">Belongs to the peptidase S1 family. CLIP subfamily.</text>
</comment>
<sequence>MLDPGRRDVFDIFTFIYKVNVHVSNSLIVVVLIDCSCLDASLNSHKSWSLLPSIDGCGETRFKRRIIGGEIAALGQFPWMARLGYKQKRNRELKFNCGGALVNRNTVVTAAHCITGKNKKELKIVRLGENNALKPIDCEGNVCAPTPQDYRPMKIIAHANFGSRTYRNDIGLIRLKRNAQFHDFVKPICLPRADILGSSFKLEGKVQLAGWGTINPTRIELPSKLYHVTLETRDLDVCRKIYTGYQIDESQFCVGVGKGKDTCRGDSGGPMMQFVNRKDTTRYFLFGVVSFGEEICGHNSAVYTNLVHYMKWLLDNISQM</sequence>
<dbReference type="PANTHER" id="PTHR24256">
    <property type="entry name" value="TRYPTASE-RELATED"/>
    <property type="match status" value="1"/>
</dbReference>
<dbReference type="PROSITE" id="PS00134">
    <property type="entry name" value="TRYPSIN_HIS"/>
    <property type="match status" value="1"/>
</dbReference>
<keyword evidence="3 10" id="KW-0645">Protease</keyword>
<evidence type="ECO:0000259" key="11">
    <source>
        <dbReference type="PROSITE" id="PS50240"/>
    </source>
</evidence>
<evidence type="ECO:0000313" key="13">
    <source>
        <dbReference type="Proteomes" id="UP001152888"/>
    </source>
</evidence>
<dbReference type="SMART" id="SM00020">
    <property type="entry name" value="Tryp_SPc"/>
    <property type="match status" value="1"/>
</dbReference>
<dbReference type="OrthoDB" id="547031at2759"/>
<keyword evidence="5 10" id="KW-0378">Hydrolase</keyword>
<dbReference type="InterPro" id="IPR001254">
    <property type="entry name" value="Trypsin_dom"/>
</dbReference>
<dbReference type="CDD" id="cd00190">
    <property type="entry name" value="Tryp_SPc"/>
    <property type="match status" value="1"/>
</dbReference>
<feature type="domain" description="Peptidase S1" evidence="11">
    <location>
        <begin position="66"/>
        <end position="318"/>
    </location>
</feature>
<dbReference type="SUPFAM" id="SSF50494">
    <property type="entry name" value="Trypsin-like serine proteases"/>
    <property type="match status" value="1"/>
</dbReference>
<organism evidence="12 13">
    <name type="scientific">Acanthoscelides obtectus</name>
    <name type="common">Bean weevil</name>
    <name type="synonym">Bruchus obtectus</name>
    <dbReference type="NCBI Taxonomy" id="200917"/>
    <lineage>
        <taxon>Eukaryota</taxon>
        <taxon>Metazoa</taxon>
        <taxon>Ecdysozoa</taxon>
        <taxon>Arthropoda</taxon>
        <taxon>Hexapoda</taxon>
        <taxon>Insecta</taxon>
        <taxon>Pterygota</taxon>
        <taxon>Neoptera</taxon>
        <taxon>Endopterygota</taxon>
        <taxon>Coleoptera</taxon>
        <taxon>Polyphaga</taxon>
        <taxon>Cucujiformia</taxon>
        <taxon>Chrysomeloidea</taxon>
        <taxon>Chrysomelidae</taxon>
        <taxon>Bruchinae</taxon>
        <taxon>Bruchini</taxon>
        <taxon>Acanthoscelides</taxon>
    </lineage>
</organism>
<gene>
    <name evidence="12" type="ORF">ACAOBT_LOCUS15532</name>
</gene>
<comment type="subcellular location">
    <subcellularLocation>
        <location evidence="1">Secreted</location>
    </subcellularLocation>
</comment>
<evidence type="ECO:0000256" key="5">
    <source>
        <dbReference type="ARBA" id="ARBA00022801"/>
    </source>
</evidence>
<evidence type="ECO:0000256" key="2">
    <source>
        <dbReference type="ARBA" id="ARBA00022525"/>
    </source>
</evidence>
<reference evidence="12" key="1">
    <citation type="submission" date="2022-03" db="EMBL/GenBank/DDBJ databases">
        <authorList>
            <person name="Sayadi A."/>
        </authorList>
    </citation>
    <scope>NUCLEOTIDE SEQUENCE</scope>
</reference>
<dbReference type="AlphaFoldDB" id="A0A9P0PGR5"/>
<dbReference type="PRINTS" id="PR00722">
    <property type="entry name" value="CHYMOTRYPSIN"/>
</dbReference>
<evidence type="ECO:0000256" key="9">
    <source>
        <dbReference type="ARBA" id="ARBA00024195"/>
    </source>
</evidence>
<evidence type="ECO:0000256" key="8">
    <source>
        <dbReference type="ARBA" id="ARBA00023157"/>
    </source>
</evidence>
<protein>
    <recommendedName>
        <fullName evidence="11">Peptidase S1 domain-containing protein</fullName>
    </recommendedName>
</protein>
<keyword evidence="4" id="KW-0732">Signal</keyword>
<dbReference type="InterPro" id="IPR033116">
    <property type="entry name" value="TRYPSIN_SER"/>
</dbReference>
<dbReference type="Gene3D" id="2.40.10.10">
    <property type="entry name" value="Trypsin-like serine proteases"/>
    <property type="match status" value="3"/>
</dbReference>
<dbReference type="InterPro" id="IPR051487">
    <property type="entry name" value="Ser/Thr_Proteases_Immune/Dev"/>
</dbReference>
<keyword evidence="7" id="KW-0865">Zymogen</keyword>
<dbReference type="GO" id="GO:0004252">
    <property type="term" value="F:serine-type endopeptidase activity"/>
    <property type="evidence" value="ECO:0007669"/>
    <property type="project" value="InterPro"/>
</dbReference>
<dbReference type="PROSITE" id="PS50240">
    <property type="entry name" value="TRYPSIN_DOM"/>
    <property type="match status" value="1"/>
</dbReference>